<evidence type="ECO:0000313" key="3">
    <source>
        <dbReference type="Proteomes" id="UP000654913"/>
    </source>
</evidence>
<dbReference type="OrthoDB" id="410198at2759"/>
<protein>
    <recommendedName>
        <fullName evidence="1">N-acetyltransferase domain-containing protein</fullName>
    </recommendedName>
</protein>
<keyword evidence="3" id="KW-1185">Reference proteome</keyword>
<dbReference type="EMBL" id="AP024444">
    <property type="protein sequence ID" value="BCS20825.1"/>
    <property type="molecule type" value="Genomic_DNA"/>
</dbReference>
<dbReference type="RefSeq" id="XP_041553019.1">
    <property type="nucleotide sequence ID" value="XM_041699989.1"/>
</dbReference>
<dbReference type="PANTHER" id="PTHR42791">
    <property type="entry name" value="GNAT FAMILY ACETYLTRANSFERASE"/>
    <property type="match status" value="1"/>
</dbReference>
<evidence type="ECO:0000259" key="1">
    <source>
        <dbReference type="PROSITE" id="PS51186"/>
    </source>
</evidence>
<dbReference type="SUPFAM" id="SSF55729">
    <property type="entry name" value="Acyl-CoA N-acyltransferases (Nat)"/>
    <property type="match status" value="1"/>
</dbReference>
<sequence>MTISLRPAVPADAATLAEINIKAFTGQGFITNTFPGVPHAVIHELKVARYLKKIAHPQTHVIVAEDDASGALVGCARWIFPAAADGNAEGNVKGAGDLVDEDSAEAARGAEDALPEGTNRGIYTGFFEILKEKGKDYLRDDDVVLEFIATLPQHQRQGIGKALLRWGIERAEAENRRIYLEATTEGLPAYENSGWRALEQVHIDYARWGGQGTQTLTLMLRDP</sequence>
<reference evidence="2" key="2">
    <citation type="submission" date="2021-02" db="EMBL/GenBank/DDBJ databases">
        <title>Aspergillus puulaauensis MK2 genome sequence.</title>
        <authorList>
            <person name="Futagami T."/>
            <person name="Mori K."/>
            <person name="Kadooka C."/>
            <person name="Tanaka T."/>
        </authorList>
    </citation>
    <scope>NUCLEOTIDE SEQUENCE</scope>
    <source>
        <strain evidence="2">MK2</strain>
    </source>
</reference>
<gene>
    <name evidence="2" type="ORF">APUU_21257S</name>
</gene>
<organism evidence="2 3">
    <name type="scientific">Aspergillus puulaauensis</name>
    <dbReference type="NCBI Taxonomy" id="1220207"/>
    <lineage>
        <taxon>Eukaryota</taxon>
        <taxon>Fungi</taxon>
        <taxon>Dikarya</taxon>
        <taxon>Ascomycota</taxon>
        <taxon>Pezizomycotina</taxon>
        <taxon>Eurotiomycetes</taxon>
        <taxon>Eurotiomycetidae</taxon>
        <taxon>Eurotiales</taxon>
        <taxon>Aspergillaceae</taxon>
        <taxon>Aspergillus</taxon>
    </lineage>
</organism>
<dbReference type="Gene3D" id="3.40.630.30">
    <property type="match status" value="1"/>
</dbReference>
<feature type="domain" description="N-acetyltransferase" evidence="1">
    <location>
        <begin position="3"/>
        <end position="221"/>
    </location>
</feature>
<evidence type="ECO:0000313" key="2">
    <source>
        <dbReference type="EMBL" id="BCS20825.1"/>
    </source>
</evidence>
<dbReference type="InterPro" id="IPR052523">
    <property type="entry name" value="Trichothecene_AcTrans"/>
</dbReference>
<dbReference type="GeneID" id="64970830"/>
<dbReference type="CDD" id="cd04301">
    <property type="entry name" value="NAT_SF"/>
    <property type="match status" value="1"/>
</dbReference>
<dbReference type="GO" id="GO:0016747">
    <property type="term" value="F:acyltransferase activity, transferring groups other than amino-acyl groups"/>
    <property type="evidence" value="ECO:0007669"/>
    <property type="project" value="InterPro"/>
</dbReference>
<accession>A0A7R7XG52</accession>
<dbReference type="InterPro" id="IPR000182">
    <property type="entry name" value="GNAT_dom"/>
</dbReference>
<proteinExistence type="predicted"/>
<dbReference type="Pfam" id="PF00583">
    <property type="entry name" value="Acetyltransf_1"/>
    <property type="match status" value="1"/>
</dbReference>
<dbReference type="InterPro" id="IPR016181">
    <property type="entry name" value="Acyl_CoA_acyltransferase"/>
</dbReference>
<dbReference type="KEGG" id="apuu:APUU_21257S"/>
<dbReference type="PROSITE" id="PS51186">
    <property type="entry name" value="GNAT"/>
    <property type="match status" value="1"/>
</dbReference>
<dbReference type="AlphaFoldDB" id="A0A7R7XG52"/>
<dbReference type="Proteomes" id="UP000654913">
    <property type="component" value="Chromosome 2"/>
</dbReference>
<reference evidence="2" key="1">
    <citation type="submission" date="2021-01" db="EMBL/GenBank/DDBJ databases">
        <authorList>
            <consortium name="Aspergillus puulaauensis MK2 genome sequencing consortium"/>
            <person name="Kazuki M."/>
            <person name="Futagami T."/>
        </authorList>
    </citation>
    <scope>NUCLEOTIDE SEQUENCE</scope>
    <source>
        <strain evidence="2">MK2</strain>
    </source>
</reference>
<name>A0A7R7XG52_9EURO</name>
<dbReference type="PANTHER" id="PTHR42791:SF2">
    <property type="entry name" value="N-ACETYLTRANSFERASE DOMAIN-CONTAINING PROTEIN"/>
    <property type="match status" value="1"/>
</dbReference>